<dbReference type="Pfam" id="PF25545">
    <property type="entry name" value="DUF7924"/>
    <property type="match status" value="1"/>
</dbReference>
<sequence length="563" mass="62165">MSPPTLPPSRIHKLGASPRQQQARRKSQAQPGPVETPAPRRSLRLQSNRLQVKDYPRSNRLRPTNPNPSTKLHKTDSHSQAQAPKSLGTKNQTNKRKRNEPLDTAEAKPFKRKRLTEKNLRSLEKMGGRDRKSAGSRSTGKKTGQSSSSSTTTTTGKDFGPRLKRNNIITSKLLVRAPDDEDDIRQFLDKTRESEPPSQGYYKEYLASMEGRQNEATTQGEAYPFLSKRIQGTARLAGYGQKFNYAWSEVDNHLTKGLSDAKPDIIEAYRKTEYPPSVQDDLSSSLAPTSYDIAMPAFAVEAKSLEGCMEVAQLQCAYDGALMTHSAYAMHNYMGRSDADFYGKTQAVTIGYDGENLKLYTHHAVQTSKDSPQQAVATSNKVTSDGGDPVEYHQHLLIRDNPCDSYEGFKAACKHTRNAQDLGYRWATERKDALSAYANAHNMAASKSLGPEKSSNDFLIRDPGRGSSRMARRTAGDTGDNQVDADGEYVVLSEDEASYVLVSPPRSSKNVGTSMGRSGRGRSHRARLRTVDTPEALKDAVIGSKGRKSQKNPTATRAILPFC</sequence>
<dbReference type="EMBL" id="JAAMPI010001164">
    <property type="protein sequence ID" value="KAF4626374.1"/>
    <property type="molecule type" value="Genomic_DNA"/>
</dbReference>
<feature type="compositionally biased region" description="Polar residues" evidence="1">
    <location>
        <begin position="78"/>
        <end position="92"/>
    </location>
</feature>
<evidence type="ECO:0000313" key="4">
    <source>
        <dbReference type="Proteomes" id="UP000566819"/>
    </source>
</evidence>
<protein>
    <recommendedName>
        <fullName evidence="2">DUF7924 domain-containing protein</fullName>
    </recommendedName>
</protein>
<evidence type="ECO:0000256" key="1">
    <source>
        <dbReference type="SAM" id="MobiDB-lite"/>
    </source>
</evidence>
<feature type="compositionally biased region" description="Basic and acidic residues" evidence="1">
    <location>
        <begin position="99"/>
        <end position="109"/>
    </location>
</feature>
<dbReference type="AlphaFoldDB" id="A0A8H4RA74"/>
<feature type="compositionally biased region" description="Basic and acidic residues" evidence="1">
    <location>
        <begin position="116"/>
        <end position="133"/>
    </location>
</feature>
<reference evidence="3 4" key="1">
    <citation type="submission" date="2020-03" db="EMBL/GenBank/DDBJ databases">
        <title>Draft Genome Sequence of Cudoniella acicularis.</title>
        <authorList>
            <person name="Buettner E."/>
            <person name="Kellner H."/>
        </authorList>
    </citation>
    <scope>NUCLEOTIDE SEQUENCE [LARGE SCALE GENOMIC DNA]</scope>
    <source>
        <strain evidence="3 4">DSM 108380</strain>
    </source>
</reference>
<dbReference type="InterPro" id="IPR057684">
    <property type="entry name" value="DUF7924"/>
</dbReference>
<feature type="compositionally biased region" description="Polar residues" evidence="1">
    <location>
        <begin position="61"/>
        <end position="70"/>
    </location>
</feature>
<feature type="compositionally biased region" description="Low complexity" evidence="1">
    <location>
        <begin position="135"/>
        <end position="157"/>
    </location>
</feature>
<accession>A0A8H4RA74</accession>
<feature type="domain" description="DUF7924" evidence="2">
    <location>
        <begin position="235"/>
        <end position="370"/>
    </location>
</feature>
<feature type="region of interest" description="Disordered" evidence="1">
    <location>
        <begin position="503"/>
        <end position="526"/>
    </location>
</feature>
<evidence type="ECO:0000259" key="2">
    <source>
        <dbReference type="Pfam" id="PF25545"/>
    </source>
</evidence>
<keyword evidence="4" id="KW-1185">Reference proteome</keyword>
<organism evidence="3 4">
    <name type="scientific">Cudoniella acicularis</name>
    <dbReference type="NCBI Taxonomy" id="354080"/>
    <lineage>
        <taxon>Eukaryota</taxon>
        <taxon>Fungi</taxon>
        <taxon>Dikarya</taxon>
        <taxon>Ascomycota</taxon>
        <taxon>Pezizomycotina</taxon>
        <taxon>Leotiomycetes</taxon>
        <taxon>Helotiales</taxon>
        <taxon>Tricladiaceae</taxon>
        <taxon>Cudoniella</taxon>
    </lineage>
</organism>
<feature type="region of interest" description="Disordered" evidence="1">
    <location>
        <begin position="1"/>
        <end position="164"/>
    </location>
</feature>
<dbReference type="OrthoDB" id="5424149at2759"/>
<name>A0A8H4RA74_9HELO</name>
<dbReference type="Proteomes" id="UP000566819">
    <property type="component" value="Unassembled WGS sequence"/>
</dbReference>
<evidence type="ECO:0000313" key="3">
    <source>
        <dbReference type="EMBL" id="KAF4626374.1"/>
    </source>
</evidence>
<proteinExistence type="predicted"/>
<comment type="caution">
    <text evidence="3">The sequence shown here is derived from an EMBL/GenBank/DDBJ whole genome shotgun (WGS) entry which is preliminary data.</text>
</comment>
<feature type="region of interest" description="Disordered" evidence="1">
    <location>
        <begin position="447"/>
        <end position="483"/>
    </location>
</feature>
<gene>
    <name evidence="3" type="ORF">G7Y89_g11789</name>
</gene>